<evidence type="ECO:0000313" key="3">
    <source>
        <dbReference type="EMBL" id="ACR35482.1"/>
    </source>
</evidence>
<evidence type="ECO:0000256" key="2">
    <source>
        <dbReference type="SAM" id="SignalP"/>
    </source>
</evidence>
<dbReference type="KEGG" id="zma:100501362"/>
<feature type="region of interest" description="Disordered" evidence="1">
    <location>
        <begin position="152"/>
        <end position="187"/>
    </location>
</feature>
<name>C4J2T2_MAIZE</name>
<organism evidence="3">
    <name type="scientific">Zea mays</name>
    <name type="common">Maize</name>
    <dbReference type="NCBI Taxonomy" id="4577"/>
    <lineage>
        <taxon>Eukaryota</taxon>
        <taxon>Viridiplantae</taxon>
        <taxon>Streptophyta</taxon>
        <taxon>Embryophyta</taxon>
        <taxon>Tracheophyta</taxon>
        <taxon>Spermatophyta</taxon>
        <taxon>Magnoliopsida</taxon>
        <taxon>Liliopsida</taxon>
        <taxon>Poales</taxon>
        <taxon>Poaceae</taxon>
        <taxon>PACMAD clade</taxon>
        <taxon>Panicoideae</taxon>
        <taxon>Andropogonodae</taxon>
        <taxon>Andropogoneae</taxon>
        <taxon>Tripsacinae</taxon>
        <taxon>Zea</taxon>
    </lineage>
</organism>
<feature type="compositionally biased region" description="Basic residues" evidence="1">
    <location>
        <begin position="54"/>
        <end position="63"/>
    </location>
</feature>
<feature type="chain" id="PRO_5002939019" evidence="2">
    <location>
        <begin position="20"/>
        <end position="187"/>
    </location>
</feature>
<keyword evidence="2" id="KW-0732">Signal</keyword>
<sequence>MYFFLIPLFLIPSLQHARQQPPIGSSAARARGHNSHRTALRAGEHAGTTAMAPPRRRASRPRCRTQGTATQASEQVALPYAGARARAQPLLLQAKPDIAAPASGRAAVAAPPLRHEGVAPLLLQRCADEQTRPHRDRAQAIAVAYEAHAIAAQASSHAPPPSRGKRASQATAPRARTHRLSHLRRCK</sequence>
<reference evidence="3" key="1">
    <citation type="journal article" date="2009" name="PLoS Genet.">
        <title>Sequencing, mapping, and analysis of 27,455 maize full-length cDNAs.</title>
        <authorList>
            <person name="Soderlund C."/>
            <person name="Descour A."/>
            <person name="Kudrna D."/>
            <person name="Bomhoff M."/>
            <person name="Boyd L."/>
            <person name="Currie J."/>
            <person name="Angelova A."/>
            <person name="Collura K."/>
            <person name="Wissotski M."/>
            <person name="Ashley E."/>
            <person name="Morrow D."/>
            <person name="Fernandes J."/>
            <person name="Walbot V."/>
            <person name="Yu Y."/>
        </authorList>
    </citation>
    <scope>NUCLEOTIDE SEQUENCE</scope>
    <source>
        <strain evidence="3">B73</strain>
    </source>
</reference>
<feature type="signal peptide" evidence="2">
    <location>
        <begin position="1"/>
        <end position="19"/>
    </location>
</feature>
<dbReference type="GeneID" id="100501362"/>
<evidence type="ECO:0000256" key="1">
    <source>
        <dbReference type="SAM" id="MobiDB-lite"/>
    </source>
</evidence>
<feature type="compositionally biased region" description="Basic residues" evidence="1">
    <location>
        <begin position="175"/>
        <end position="187"/>
    </location>
</feature>
<dbReference type="EMBL" id="BT085129">
    <property type="protein sequence ID" value="ACR35482.1"/>
    <property type="molecule type" value="mRNA"/>
</dbReference>
<accession>C4J2T2</accession>
<reference evidence="3" key="2">
    <citation type="submission" date="2012-06" db="EMBL/GenBank/DDBJ databases">
        <authorList>
            <person name="Yu Y."/>
            <person name="Currie J."/>
            <person name="Lomeli R."/>
            <person name="Angelova A."/>
            <person name="Collura K."/>
            <person name="Wissotski M."/>
            <person name="Campos D."/>
            <person name="Kudrna D."/>
            <person name="Golser W."/>
            <person name="Ashely E."/>
            <person name="Descour A."/>
            <person name="Fernandes J."/>
            <person name="Soderlund C."/>
            <person name="Walbot V."/>
        </authorList>
    </citation>
    <scope>NUCLEOTIDE SEQUENCE</scope>
    <source>
        <strain evidence="3">B73</strain>
    </source>
</reference>
<dbReference type="AlphaFoldDB" id="C4J2T2"/>
<feature type="compositionally biased region" description="Basic residues" evidence="1">
    <location>
        <begin position="30"/>
        <end position="39"/>
    </location>
</feature>
<dbReference type="RefSeq" id="NP_001183034.1">
    <property type="nucleotide sequence ID" value="NM_001196105.1"/>
</dbReference>
<protein>
    <submittedName>
        <fullName evidence="3">Uncharacterized protein</fullName>
    </submittedName>
</protein>
<feature type="region of interest" description="Disordered" evidence="1">
    <location>
        <begin position="21"/>
        <end position="71"/>
    </location>
</feature>
<proteinExistence type="evidence at transcript level"/>